<dbReference type="Pfam" id="PF00646">
    <property type="entry name" value="F-box"/>
    <property type="match status" value="1"/>
</dbReference>
<evidence type="ECO:0000313" key="3">
    <source>
        <dbReference type="EMBL" id="KAJ3113401.1"/>
    </source>
</evidence>
<accession>A0AAD5XEH8</accession>
<dbReference type="AlphaFoldDB" id="A0AAD5XEH8"/>
<keyword evidence="4" id="KW-1185">Reference proteome</keyword>
<name>A0AAD5XEH8_9FUNG</name>
<proteinExistence type="predicted"/>
<gene>
    <name evidence="3" type="ORF">HK100_002003</name>
</gene>
<dbReference type="Proteomes" id="UP001211907">
    <property type="component" value="Unassembled WGS sequence"/>
</dbReference>
<organism evidence="3 4">
    <name type="scientific">Physocladia obscura</name>
    <dbReference type="NCBI Taxonomy" id="109957"/>
    <lineage>
        <taxon>Eukaryota</taxon>
        <taxon>Fungi</taxon>
        <taxon>Fungi incertae sedis</taxon>
        <taxon>Chytridiomycota</taxon>
        <taxon>Chytridiomycota incertae sedis</taxon>
        <taxon>Chytridiomycetes</taxon>
        <taxon>Chytridiales</taxon>
        <taxon>Chytriomycetaceae</taxon>
        <taxon>Physocladia</taxon>
    </lineage>
</organism>
<evidence type="ECO:0000259" key="2">
    <source>
        <dbReference type="Pfam" id="PF00646"/>
    </source>
</evidence>
<protein>
    <recommendedName>
        <fullName evidence="2">F-box domain-containing protein</fullName>
    </recommendedName>
</protein>
<feature type="domain" description="F-box" evidence="2">
    <location>
        <begin position="46"/>
        <end position="70"/>
    </location>
</feature>
<dbReference type="InterPro" id="IPR001810">
    <property type="entry name" value="F-box_dom"/>
</dbReference>
<dbReference type="EMBL" id="JADGJH010001452">
    <property type="protein sequence ID" value="KAJ3113401.1"/>
    <property type="molecule type" value="Genomic_DNA"/>
</dbReference>
<feature type="region of interest" description="Disordered" evidence="1">
    <location>
        <begin position="1"/>
        <end position="20"/>
    </location>
</feature>
<evidence type="ECO:0000313" key="4">
    <source>
        <dbReference type="Proteomes" id="UP001211907"/>
    </source>
</evidence>
<reference evidence="3" key="1">
    <citation type="submission" date="2020-05" db="EMBL/GenBank/DDBJ databases">
        <title>Phylogenomic resolution of chytrid fungi.</title>
        <authorList>
            <person name="Stajich J.E."/>
            <person name="Amses K."/>
            <person name="Simmons R."/>
            <person name="Seto K."/>
            <person name="Myers J."/>
            <person name="Bonds A."/>
            <person name="Quandt C.A."/>
            <person name="Barry K."/>
            <person name="Liu P."/>
            <person name="Grigoriev I."/>
            <person name="Longcore J.E."/>
            <person name="James T.Y."/>
        </authorList>
    </citation>
    <scope>NUCLEOTIDE SEQUENCE</scope>
    <source>
        <strain evidence="3">JEL0513</strain>
    </source>
</reference>
<evidence type="ECO:0000256" key="1">
    <source>
        <dbReference type="SAM" id="MobiDB-lite"/>
    </source>
</evidence>
<sequence length="91" mass="10029">MLLTSIGVKESDSNVDTEEEDALDEAPSISIMAAATTYTTANMAVLFCLPSEILREIVKRLPLWSLEAFSVAQSYMTLYLPGFTFDTAFKP</sequence>
<comment type="caution">
    <text evidence="3">The sequence shown here is derived from an EMBL/GenBank/DDBJ whole genome shotgun (WGS) entry which is preliminary data.</text>
</comment>